<evidence type="ECO:0008006" key="3">
    <source>
        <dbReference type="Google" id="ProtNLM"/>
    </source>
</evidence>
<protein>
    <recommendedName>
        <fullName evidence="3">Bacteriocin</fullName>
    </recommendedName>
</protein>
<dbReference type="NCBIfam" id="NF038153">
    <property type="entry name" value="lant_leader_L1a"/>
    <property type="match status" value="1"/>
</dbReference>
<gene>
    <name evidence="1" type="ORF">H2O64_20615</name>
</gene>
<sequence length="69" mass="7355">MKKKSLHAKLNLKKNSVSNLDTNQVNGGGAKSGYICSNHCTHECSFQGDCGTTDPAPFTVHIQSDCACL</sequence>
<name>A0ABR7QF88_9FLAO</name>
<evidence type="ECO:0000313" key="2">
    <source>
        <dbReference type="Proteomes" id="UP000619238"/>
    </source>
</evidence>
<dbReference type="Proteomes" id="UP000619238">
    <property type="component" value="Unassembled WGS sequence"/>
</dbReference>
<dbReference type="RefSeq" id="WP_187564133.1">
    <property type="nucleotide sequence ID" value="NZ_JACGWS010000016.1"/>
</dbReference>
<keyword evidence="2" id="KW-1185">Reference proteome</keyword>
<organism evidence="1 2">
    <name type="scientific">Kordia aestuariivivens</name>
    <dbReference type="NCBI Taxonomy" id="2759037"/>
    <lineage>
        <taxon>Bacteria</taxon>
        <taxon>Pseudomonadati</taxon>
        <taxon>Bacteroidota</taxon>
        <taxon>Flavobacteriia</taxon>
        <taxon>Flavobacteriales</taxon>
        <taxon>Flavobacteriaceae</taxon>
        <taxon>Kordia</taxon>
    </lineage>
</organism>
<evidence type="ECO:0000313" key="1">
    <source>
        <dbReference type="EMBL" id="MBC8757088.1"/>
    </source>
</evidence>
<dbReference type="InterPro" id="IPR058238">
    <property type="entry name" value="Lant_leader_dom"/>
</dbReference>
<accession>A0ABR7QF88</accession>
<dbReference type="EMBL" id="JACGWS010000016">
    <property type="protein sequence ID" value="MBC8757088.1"/>
    <property type="molecule type" value="Genomic_DNA"/>
</dbReference>
<proteinExistence type="predicted"/>
<comment type="caution">
    <text evidence="1">The sequence shown here is derived from an EMBL/GenBank/DDBJ whole genome shotgun (WGS) entry which is preliminary data.</text>
</comment>
<reference evidence="1 2" key="1">
    <citation type="submission" date="2020-07" db="EMBL/GenBank/DDBJ databases">
        <title>Description of Kordia aestuariivivens sp. nov., isolated from a tidal flat.</title>
        <authorList>
            <person name="Park S."/>
            <person name="Yoon J.-H."/>
        </authorList>
    </citation>
    <scope>NUCLEOTIDE SEQUENCE [LARGE SCALE GENOMIC DNA]</scope>
    <source>
        <strain evidence="1 2">YSTF-M3</strain>
    </source>
</reference>